<proteinExistence type="predicted"/>
<keyword evidence="2" id="KW-1185">Reference proteome</keyword>
<gene>
    <name evidence="1" type="ORF">KR093_007833</name>
</gene>
<feature type="non-terminal residue" evidence="1">
    <location>
        <position position="112"/>
    </location>
</feature>
<reference evidence="1" key="1">
    <citation type="journal article" date="2021" name="Mol. Ecol. Resour.">
        <title>Phylogenomic analyses of the genus Drosophila reveals genomic signals of climate adaptation.</title>
        <authorList>
            <person name="Li F."/>
            <person name="Rane R.V."/>
            <person name="Luria V."/>
            <person name="Xiong Z."/>
            <person name="Chen J."/>
            <person name="Li Z."/>
            <person name="Catullo R.A."/>
            <person name="Griffin P.C."/>
            <person name="Schiffer M."/>
            <person name="Pearce S."/>
            <person name="Lee S.F."/>
            <person name="McElroy K."/>
            <person name="Stocker A."/>
            <person name="Shirriffs J."/>
            <person name="Cockerell F."/>
            <person name="Coppin C."/>
            <person name="Sgro C.M."/>
            <person name="Karger A."/>
            <person name="Cain J.W."/>
            <person name="Weber J.A."/>
            <person name="Santpere G."/>
            <person name="Kirschner M.W."/>
            <person name="Hoffmann A.A."/>
            <person name="Oakeshott J.G."/>
            <person name="Zhang G."/>
        </authorList>
    </citation>
    <scope>NUCLEOTIDE SEQUENCE</scope>
    <source>
        <strain evidence="1">BGI-SZ-2011g</strain>
    </source>
</reference>
<sequence length="112" mass="12594">VEAAPQLDPRQPVLYIEYCPVTTAYRHHAVRLHAALAEALRTMKPELQLQLRLNETKAPRVGAFEVHIASRPTDNSQHRYPLWTGISRVPVTAKVPNVDDIIAPACLALRLR</sequence>
<protein>
    <submittedName>
        <fullName evidence="1">Uncharacterized protein</fullName>
    </submittedName>
</protein>
<feature type="non-terminal residue" evidence="1">
    <location>
        <position position="1"/>
    </location>
</feature>
<dbReference type="AlphaFoldDB" id="A0AAD4PNX7"/>
<organism evidence="1 2">
    <name type="scientific">Drosophila rubida</name>
    <dbReference type="NCBI Taxonomy" id="30044"/>
    <lineage>
        <taxon>Eukaryota</taxon>
        <taxon>Metazoa</taxon>
        <taxon>Ecdysozoa</taxon>
        <taxon>Arthropoda</taxon>
        <taxon>Hexapoda</taxon>
        <taxon>Insecta</taxon>
        <taxon>Pterygota</taxon>
        <taxon>Neoptera</taxon>
        <taxon>Endopterygota</taxon>
        <taxon>Diptera</taxon>
        <taxon>Brachycera</taxon>
        <taxon>Muscomorpha</taxon>
        <taxon>Ephydroidea</taxon>
        <taxon>Drosophilidae</taxon>
        <taxon>Drosophila</taxon>
    </lineage>
</organism>
<name>A0AAD4PNX7_9MUSC</name>
<comment type="caution">
    <text evidence="1">The sequence shown here is derived from an EMBL/GenBank/DDBJ whole genome shotgun (WGS) entry which is preliminary data.</text>
</comment>
<dbReference type="EMBL" id="JAJJHW010001127">
    <property type="protein sequence ID" value="KAH8377912.1"/>
    <property type="molecule type" value="Genomic_DNA"/>
</dbReference>
<dbReference type="Proteomes" id="UP001200034">
    <property type="component" value="Unassembled WGS sequence"/>
</dbReference>
<evidence type="ECO:0000313" key="1">
    <source>
        <dbReference type="EMBL" id="KAH8377912.1"/>
    </source>
</evidence>
<accession>A0AAD4PNX7</accession>
<evidence type="ECO:0000313" key="2">
    <source>
        <dbReference type="Proteomes" id="UP001200034"/>
    </source>
</evidence>